<dbReference type="InterPro" id="IPR001851">
    <property type="entry name" value="ABC_transp_permease"/>
</dbReference>
<keyword evidence="6 9" id="KW-1133">Transmembrane helix</keyword>
<comment type="caution">
    <text evidence="10">The sequence shown here is derived from an EMBL/GenBank/DDBJ whole genome shotgun (WGS) entry which is preliminary data.</text>
</comment>
<dbReference type="RefSeq" id="WP_338176706.1">
    <property type="nucleotide sequence ID" value="NZ_JAEKNQ010000019.1"/>
</dbReference>
<evidence type="ECO:0000313" key="10">
    <source>
        <dbReference type="EMBL" id="MBJ7602289.1"/>
    </source>
</evidence>
<keyword evidence="7 9" id="KW-0472">Membrane</keyword>
<feature type="transmembrane region" description="Helical" evidence="9">
    <location>
        <begin position="63"/>
        <end position="80"/>
    </location>
</feature>
<dbReference type="EMBL" id="JAEKNQ010000019">
    <property type="protein sequence ID" value="MBJ7602289.1"/>
    <property type="molecule type" value="Genomic_DNA"/>
</dbReference>
<evidence type="ECO:0000256" key="4">
    <source>
        <dbReference type="ARBA" id="ARBA00022692"/>
    </source>
</evidence>
<feature type="transmembrane region" description="Helical" evidence="9">
    <location>
        <begin position="12"/>
        <end position="32"/>
    </location>
</feature>
<feature type="transmembrane region" description="Helical" evidence="9">
    <location>
        <begin position="39"/>
        <end position="57"/>
    </location>
</feature>
<evidence type="ECO:0000256" key="7">
    <source>
        <dbReference type="ARBA" id="ARBA00023136"/>
    </source>
</evidence>
<gene>
    <name evidence="10" type="ORF">JF888_03710</name>
</gene>
<dbReference type="PANTHER" id="PTHR11795">
    <property type="entry name" value="BRANCHED-CHAIN AMINO ACID TRANSPORT SYSTEM PERMEASE PROTEIN LIVH"/>
    <property type="match status" value="1"/>
</dbReference>
<sequence length="290" mass="29826">MTLLVQQLVLGLLIGGVYVAVGIGFSLVWGVLNIVNLAHGGLVIIGAYLTWLLFSAFKIDPFLSIPIVAAALFGIGYVLQRLLINRVIRAPIFFTLLLTFGVNLVIINVLLLLFKSDFRSVTPSYSGSGLSLGGVQLPYIRVAGLAVALLLAGAVALFLARSRVGGAIQAVGADRDAAQLVGVNLRHVYALTFGIGAACAGVAGGLISTAQAITPSAGEPYTLQAFVVVILGGLGRVSATVVGGLLFGVVETLAQTMVPGLGAGWANAIAFAILVVVLAVRPRGLMGRPV</sequence>
<evidence type="ECO:0000256" key="6">
    <source>
        <dbReference type="ARBA" id="ARBA00022989"/>
    </source>
</evidence>
<feature type="transmembrane region" description="Helical" evidence="9">
    <location>
        <begin position="139"/>
        <end position="160"/>
    </location>
</feature>
<keyword evidence="3" id="KW-1003">Cell membrane</keyword>
<evidence type="ECO:0000256" key="1">
    <source>
        <dbReference type="ARBA" id="ARBA00004651"/>
    </source>
</evidence>
<keyword evidence="5" id="KW-0029">Amino-acid transport</keyword>
<proteinExistence type="inferred from homology"/>
<evidence type="ECO:0000256" key="2">
    <source>
        <dbReference type="ARBA" id="ARBA00022448"/>
    </source>
</evidence>
<evidence type="ECO:0000313" key="11">
    <source>
        <dbReference type="Proteomes" id="UP000620075"/>
    </source>
</evidence>
<name>A0A934K967_9BACT</name>
<evidence type="ECO:0000256" key="9">
    <source>
        <dbReference type="SAM" id="Phobius"/>
    </source>
</evidence>
<dbReference type="GO" id="GO:0005886">
    <property type="term" value="C:plasma membrane"/>
    <property type="evidence" value="ECO:0007669"/>
    <property type="project" value="UniProtKB-SubCell"/>
</dbReference>
<comment type="subcellular location">
    <subcellularLocation>
        <location evidence="1">Cell membrane</location>
        <topology evidence="1">Multi-pass membrane protein</topology>
    </subcellularLocation>
</comment>
<accession>A0A934K967</accession>
<dbReference type="PANTHER" id="PTHR11795:SF445">
    <property type="entry name" value="AMINO ACID ABC TRANSPORTER PERMEASE PROTEIN"/>
    <property type="match status" value="1"/>
</dbReference>
<protein>
    <submittedName>
        <fullName evidence="10">Branched-chain amino acid ABC transporter permease</fullName>
    </submittedName>
</protein>
<evidence type="ECO:0000256" key="8">
    <source>
        <dbReference type="ARBA" id="ARBA00037998"/>
    </source>
</evidence>
<dbReference type="InterPro" id="IPR052157">
    <property type="entry name" value="BCAA_transport_permease"/>
</dbReference>
<feature type="transmembrane region" description="Helical" evidence="9">
    <location>
        <begin position="92"/>
        <end position="114"/>
    </location>
</feature>
<evidence type="ECO:0000256" key="3">
    <source>
        <dbReference type="ARBA" id="ARBA00022475"/>
    </source>
</evidence>
<feature type="transmembrane region" description="Helical" evidence="9">
    <location>
        <begin position="261"/>
        <end position="280"/>
    </location>
</feature>
<dbReference type="GO" id="GO:0006865">
    <property type="term" value="P:amino acid transport"/>
    <property type="evidence" value="ECO:0007669"/>
    <property type="project" value="UniProtKB-KW"/>
</dbReference>
<dbReference type="GO" id="GO:0022857">
    <property type="term" value="F:transmembrane transporter activity"/>
    <property type="evidence" value="ECO:0007669"/>
    <property type="project" value="InterPro"/>
</dbReference>
<dbReference type="Proteomes" id="UP000620075">
    <property type="component" value="Unassembled WGS sequence"/>
</dbReference>
<dbReference type="AlphaFoldDB" id="A0A934K967"/>
<evidence type="ECO:0000256" key="5">
    <source>
        <dbReference type="ARBA" id="ARBA00022970"/>
    </source>
</evidence>
<organism evidence="10 11">
    <name type="scientific">Candidatus Dormiibacter inghamiae</name>
    <dbReference type="NCBI Taxonomy" id="3127013"/>
    <lineage>
        <taxon>Bacteria</taxon>
        <taxon>Bacillati</taxon>
        <taxon>Candidatus Dormiibacterota</taxon>
        <taxon>Candidatus Dormibacteria</taxon>
        <taxon>Candidatus Dormibacterales</taxon>
        <taxon>Candidatus Dormibacteraceae</taxon>
        <taxon>Candidatus Dormiibacter</taxon>
    </lineage>
</organism>
<comment type="similarity">
    <text evidence="8">Belongs to the binding-protein-dependent transport system permease family. LivHM subfamily.</text>
</comment>
<dbReference type="Pfam" id="PF02653">
    <property type="entry name" value="BPD_transp_2"/>
    <property type="match status" value="1"/>
</dbReference>
<keyword evidence="4 9" id="KW-0812">Transmembrane</keyword>
<dbReference type="CDD" id="cd06582">
    <property type="entry name" value="TM_PBP1_LivH_like"/>
    <property type="match status" value="1"/>
</dbReference>
<reference evidence="10 11" key="1">
    <citation type="submission" date="2020-10" db="EMBL/GenBank/DDBJ databases">
        <title>Ca. Dormibacterota MAGs.</title>
        <authorList>
            <person name="Montgomery K."/>
        </authorList>
    </citation>
    <scope>NUCLEOTIDE SEQUENCE [LARGE SCALE GENOMIC DNA]</scope>
    <source>
        <strain evidence="10">SC8811_S16_3</strain>
    </source>
</reference>
<feature type="transmembrane region" description="Helical" evidence="9">
    <location>
        <begin position="188"/>
        <end position="213"/>
    </location>
</feature>
<feature type="transmembrane region" description="Helical" evidence="9">
    <location>
        <begin position="225"/>
        <end position="249"/>
    </location>
</feature>
<keyword evidence="2" id="KW-0813">Transport</keyword>